<sequence length="50" mass="5459">MTNKKRRDNPKGGSQKGKPFSDAMTAKDNVLSAEELEKAIHPTRGKMSDG</sequence>
<dbReference type="Proteomes" id="UP000625804">
    <property type="component" value="Unassembled WGS sequence"/>
</dbReference>
<protein>
    <submittedName>
        <fullName evidence="2">Uncharacterized protein</fullName>
    </submittedName>
</protein>
<feature type="region of interest" description="Disordered" evidence="1">
    <location>
        <begin position="1"/>
        <end position="30"/>
    </location>
</feature>
<reference evidence="2" key="1">
    <citation type="submission" date="2020-06" db="EMBL/GenBank/DDBJ databases">
        <title>A novel thermopfilic bacterium from Erzurum, Turkey.</title>
        <authorList>
            <person name="Adiguzel A."/>
            <person name="Ay H."/>
            <person name="Baltaci M.O."/>
        </authorList>
    </citation>
    <scope>NUCLEOTIDE SEQUENCE</scope>
    <source>
        <strain evidence="2">P2</strain>
    </source>
</reference>
<evidence type="ECO:0000313" key="2">
    <source>
        <dbReference type="EMBL" id="NSL51086.1"/>
    </source>
</evidence>
<keyword evidence="3" id="KW-1185">Reference proteome</keyword>
<proteinExistence type="predicted"/>
<dbReference type="RefSeq" id="WP_173730290.1">
    <property type="nucleotide sequence ID" value="NZ_JABTTE010000004.1"/>
</dbReference>
<organism evidence="2 3">
    <name type="scientific">Calidifontibacillus erzurumensis</name>
    <dbReference type="NCBI Taxonomy" id="2741433"/>
    <lineage>
        <taxon>Bacteria</taxon>
        <taxon>Bacillati</taxon>
        <taxon>Bacillota</taxon>
        <taxon>Bacilli</taxon>
        <taxon>Bacillales</taxon>
        <taxon>Bacillaceae</taxon>
        <taxon>Calidifontibacillus/Schinkia group</taxon>
        <taxon>Calidifontibacillus</taxon>
    </lineage>
</organism>
<dbReference type="AlphaFoldDB" id="A0A8J8GDD0"/>
<evidence type="ECO:0000313" key="3">
    <source>
        <dbReference type="Proteomes" id="UP000625804"/>
    </source>
</evidence>
<evidence type="ECO:0000256" key="1">
    <source>
        <dbReference type="SAM" id="MobiDB-lite"/>
    </source>
</evidence>
<name>A0A8J8GDD0_9BACI</name>
<gene>
    <name evidence="2" type="ORF">HR057_04815</name>
</gene>
<accession>A0A8J8GDD0</accession>
<comment type="caution">
    <text evidence="2">The sequence shown here is derived from an EMBL/GenBank/DDBJ whole genome shotgun (WGS) entry which is preliminary data.</text>
</comment>
<dbReference type="EMBL" id="JABTTE010000004">
    <property type="protein sequence ID" value="NSL51086.1"/>
    <property type="molecule type" value="Genomic_DNA"/>
</dbReference>